<keyword evidence="14" id="KW-1185">Reference proteome</keyword>
<keyword evidence="6" id="KW-0999">Mitochondrion inner membrane</keyword>
<sequence length="206" mass="22455">MPFGLKVPSKNTLIFSGVAGGLAGLVYSSNKYAQDARTRLAQRVSFLADRPCGVHEMPCKVTVYITAPPGDGLEKSRTWFREYVKPIPVAGAVDYEIKEAKSPGQIETFVMEEIIQRRPEAAEAASNTEPADHEPLENKSNIGFTSTADNMNNKKKSEVVSDGILATGRNAYSEGLSGLAKGKDTILALFAEERLFQVKDVEKTKD</sequence>
<feature type="compositionally biased region" description="Polar residues" evidence="12">
    <location>
        <begin position="138"/>
        <end position="150"/>
    </location>
</feature>
<dbReference type="GO" id="GO:0015031">
    <property type="term" value="P:protein transport"/>
    <property type="evidence" value="ECO:0007669"/>
    <property type="project" value="UniProtKB-KW"/>
</dbReference>
<dbReference type="Pfam" id="PF11711">
    <property type="entry name" value="Tim54"/>
    <property type="match status" value="1"/>
</dbReference>
<keyword evidence="4" id="KW-0813">Transport</keyword>
<keyword evidence="10" id="KW-0496">Mitochondrion</keyword>
<dbReference type="Proteomes" id="UP000603453">
    <property type="component" value="Unassembled WGS sequence"/>
</dbReference>
<dbReference type="GO" id="GO:0005743">
    <property type="term" value="C:mitochondrial inner membrane"/>
    <property type="evidence" value="ECO:0007669"/>
    <property type="project" value="UniProtKB-SubCell"/>
</dbReference>
<keyword evidence="11" id="KW-0472">Membrane</keyword>
<name>A0A8H7UN57_9FUNG</name>
<evidence type="ECO:0000313" key="13">
    <source>
        <dbReference type="EMBL" id="KAG2192216.1"/>
    </source>
</evidence>
<protein>
    <recommendedName>
        <fullName evidence="3">Mitochondrial import inner membrane translocase subunit TIM54</fullName>
    </recommendedName>
</protein>
<evidence type="ECO:0000256" key="11">
    <source>
        <dbReference type="ARBA" id="ARBA00023136"/>
    </source>
</evidence>
<keyword evidence="9" id="KW-0811">Translocation</keyword>
<evidence type="ECO:0000256" key="12">
    <source>
        <dbReference type="SAM" id="MobiDB-lite"/>
    </source>
</evidence>
<dbReference type="AlphaFoldDB" id="A0A8H7UN57"/>
<comment type="caution">
    <text evidence="13">The sequence shown here is derived from an EMBL/GenBank/DDBJ whole genome shotgun (WGS) entry which is preliminary data.</text>
</comment>
<comment type="similarity">
    <text evidence="2">Belongs to the TIM54 family.</text>
</comment>
<evidence type="ECO:0000256" key="4">
    <source>
        <dbReference type="ARBA" id="ARBA00022448"/>
    </source>
</evidence>
<evidence type="ECO:0000256" key="2">
    <source>
        <dbReference type="ARBA" id="ARBA00006355"/>
    </source>
</evidence>
<dbReference type="OrthoDB" id="5598305at2759"/>
<evidence type="ECO:0000256" key="9">
    <source>
        <dbReference type="ARBA" id="ARBA00023010"/>
    </source>
</evidence>
<evidence type="ECO:0000256" key="3">
    <source>
        <dbReference type="ARBA" id="ARBA00020796"/>
    </source>
</evidence>
<dbReference type="EMBL" id="JAEPRD010000309">
    <property type="protein sequence ID" value="KAG2192216.1"/>
    <property type="molecule type" value="Genomic_DNA"/>
</dbReference>
<keyword evidence="7" id="KW-0653">Protein transport</keyword>
<gene>
    <name evidence="13" type="ORF">INT47_006584</name>
</gene>
<evidence type="ECO:0000313" key="14">
    <source>
        <dbReference type="Proteomes" id="UP000603453"/>
    </source>
</evidence>
<dbReference type="InterPro" id="IPR021056">
    <property type="entry name" value="Mt_import_IM_translocase_Tim54"/>
</dbReference>
<keyword evidence="8" id="KW-1133">Transmembrane helix</keyword>
<reference evidence="13" key="1">
    <citation type="submission" date="2020-12" db="EMBL/GenBank/DDBJ databases">
        <title>Metabolic potential, ecology and presence of endohyphal bacteria is reflected in genomic diversity of Mucoromycotina.</title>
        <authorList>
            <person name="Muszewska A."/>
            <person name="Okrasinska A."/>
            <person name="Steczkiewicz K."/>
            <person name="Drgas O."/>
            <person name="Orlowska M."/>
            <person name="Perlinska-Lenart U."/>
            <person name="Aleksandrzak-Piekarczyk T."/>
            <person name="Szatraj K."/>
            <person name="Zielenkiewicz U."/>
            <person name="Pilsyk S."/>
            <person name="Malc E."/>
            <person name="Mieczkowski P."/>
            <person name="Kruszewska J.S."/>
            <person name="Biernat P."/>
            <person name="Pawlowska J."/>
        </authorList>
    </citation>
    <scope>NUCLEOTIDE SEQUENCE</scope>
    <source>
        <strain evidence="13">WA0000017839</strain>
    </source>
</reference>
<evidence type="ECO:0000256" key="8">
    <source>
        <dbReference type="ARBA" id="ARBA00022989"/>
    </source>
</evidence>
<feature type="region of interest" description="Disordered" evidence="12">
    <location>
        <begin position="119"/>
        <end position="150"/>
    </location>
</feature>
<evidence type="ECO:0000256" key="1">
    <source>
        <dbReference type="ARBA" id="ARBA00004434"/>
    </source>
</evidence>
<evidence type="ECO:0000256" key="7">
    <source>
        <dbReference type="ARBA" id="ARBA00022927"/>
    </source>
</evidence>
<evidence type="ECO:0000256" key="5">
    <source>
        <dbReference type="ARBA" id="ARBA00022692"/>
    </source>
</evidence>
<accession>A0A8H7UN57</accession>
<evidence type="ECO:0000256" key="6">
    <source>
        <dbReference type="ARBA" id="ARBA00022792"/>
    </source>
</evidence>
<proteinExistence type="inferred from homology"/>
<comment type="subcellular location">
    <subcellularLocation>
        <location evidence="1">Mitochondrion inner membrane</location>
        <topology evidence="1">Single-pass membrane protein</topology>
    </subcellularLocation>
</comment>
<keyword evidence="5" id="KW-0812">Transmembrane</keyword>
<organism evidence="13 14">
    <name type="scientific">Mucor saturninus</name>
    <dbReference type="NCBI Taxonomy" id="64648"/>
    <lineage>
        <taxon>Eukaryota</taxon>
        <taxon>Fungi</taxon>
        <taxon>Fungi incertae sedis</taxon>
        <taxon>Mucoromycota</taxon>
        <taxon>Mucoromycotina</taxon>
        <taxon>Mucoromycetes</taxon>
        <taxon>Mucorales</taxon>
        <taxon>Mucorineae</taxon>
        <taxon>Mucoraceae</taxon>
        <taxon>Mucor</taxon>
    </lineage>
</organism>
<evidence type="ECO:0000256" key="10">
    <source>
        <dbReference type="ARBA" id="ARBA00023128"/>
    </source>
</evidence>